<organism evidence="10 11">
    <name type="scientific">Ascaris lumbricoides</name>
    <name type="common">Giant roundworm</name>
    <dbReference type="NCBI Taxonomy" id="6252"/>
    <lineage>
        <taxon>Eukaryota</taxon>
        <taxon>Metazoa</taxon>
        <taxon>Ecdysozoa</taxon>
        <taxon>Nematoda</taxon>
        <taxon>Chromadorea</taxon>
        <taxon>Rhabditida</taxon>
        <taxon>Spirurina</taxon>
        <taxon>Ascaridomorpha</taxon>
        <taxon>Ascaridoidea</taxon>
        <taxon>Ascarididae</taxon>
        <taxon>Ascaris</taxon>
    </lineage>
</organism>
<sequence>MMFSARKLYITGAQLSIHAFTTKSNLVTSPVAFDERMMLLPGCTRCALMPSCSHLMSGSPLFTSSIRGMGRRPAKPGKPPILPPAKKVLYNVVHVPWMRAEDVKELLWRRHVYNNAVISLRNVFKQELELKKAAGLGVAALRRQEEEELDQLLAENERRNQEAARRRKEREESEIKAAKEETIKEIEEELIKREQNVQKRTAEVLDMVEFYCQTICFCIFVTDEALLLRFPYTLIAQSVIHSTADVIIQVERSKNFVTAENLDEKLKEALENPVVYDYAIDLQGHKIYSPKPNKYLEGTPTRQRGRQFDVTFGVQKKEPQGQQA</sequence>
<dbReference type="WBParaSite" id="ALUE_0000515801-mRNA-1">
    <property type="protein sequence ID" value="ALUE_0000515801-mRNA-1"/>
    <property type="gene ID" value="ALUE_0000515801"/>
</dbReference>
<accession>A0A0M3HRY9</accession>
<evidence type="ECO:0000256" key="8">
    <source>
        <dbReference type="ARBA" id="ARBA00035344"/>
    </source>
</evidence>
<evidence type="ECO:0000256" key="6">
    <source>
        <dbReference type="ARBA" id="ARBA00023274"/>
    </source>
</evidence>
<evidence type="ECO:0000256" key="9">
    <source>
        <dbReference type="SAM" id="Coils"/>
    </source>
</evidence>
<evidence type="ECO:0000256" key="3">
    <source>
        <dbReference type="ARBA" id="ARBA00022946"/>
    </source>
</evidence>
<keyword evidence="3" id="KW-0809">Transit peptide</keyword>
<evidence type="ECO:0000256" key="5">
    <source>
        <dbReference type="ARBA" id="ARBA00023128"/>
    </source>
</evidence>
<keyword evidence="4" id="KW-0689">Ribosomal protein</keyword>
<evidence type="ECO:0000256" key="2">
    <source>
        <dbReference type="ARBA" id="ARBA00009672"/>
    </source>
</evidence>
<evidence type="ECO:0000256" key="7">
    <source>
        <dbReference type="ARBA" id="ARBA00035138"/>
    </source>
</evidence>
<dbReference type="GO" id="GO:0005763">
    <property type="term" value="C:mitochondrial small ribosomal subunit"/>
    <property type="evidence" value="ECO:0007669"/>
    <property type="project" value="InterPro"/>
</dbReference>
<name>A0A0M3HRY9_ASCLU</name>
<dbReference type="PANTHER" id="PTHR21035">
    <property type="entry name" value="28S RIBOSOMAL PROTEIN S26, MITOCHONDRIAL"/>
    <property type="match status" value="1"/>
</dbReference>
<evidence type="ECO:0000256" key="4">
    <source>
        <dbReference type="ARBA" id="ARBA00022980"/>
    </source>
</evidence>
<comment type="subcellular location">
    <subcellularLocation>
        <location evidence="1">Mitochondrion</location>
    </subcellularLocation>
</comment>
<dbReference type="InterPro" id="IPR026140">
    <property type="entry name" value="Ribosomal_mS26"/>
</dbReference>
<keyword evidence="9" id="KW-0175">Coiled coil</keyword>
<protein>
    <recommendedName>
        <fullName evidence="7">Small ribosomal subunit protein mS26</fullName>
    </recommendedName>
    <alternativeName>
        <fullName evidence="8">28S ribosomal protein S26, mitochondrial</fullName>
    </alternativeName>
</protein>
<reference evidence="11" key="1">
    <citation type="submission" date="2017-02" db="UniProtKB">
        <authorList>
            <consortium name="WormBaseParasite"/>
        </authorList>
    </citation>
    <scope>IDENTIFICATION</scope>
</reference>
<proteinExistence type="inferred from homology"/>
<dbReference type="AlphaFoldDB" id="A0A0M3HRY9"/>
<comment type="similarity">
    <text evidence="2">Belongs to the mitochondrion-specific ribosomal protein mS26 family.</text>
</comment>
<dbReference type="PANTHER" id="PTHR21035:SF2">
    <property type="entry name" value="SMALL RIBOSOMAL SUBUNIT PROTEIN MS26"/>
    <property type="match status" value="1"/>
</dbReference>
<dbReference type="Proteomes" id="UP000036681">
    <property type="component" value="Unplaced"/>
</dbReference>
<keyword evidence="5" id="KW-0496">Mitochondrion</keyword>
<keyword evidence="10" id="KW-1185">Reference proteome</keyword>
<keyword evidence="6" id="KW-0687">Ribonucleoprotein</keyword>
<evidence type="ECO:0000313" key="10">
    <source>
        <dbReference type="Proteomes" id="UP000036681"/>
    </source>
</evidence>
<feature type="coiled-coil region" evidence="9">
    <location>
        <begin position="142"/>
        <end position="203"/>
    </location>
</feature>
<evidence type="ECO:0000256" key="1">
    <source>
        <dbReference type="ARBA" id="ARBA00004173"/>
    </source>
</evidence>
<evidence type="ECO:0000313" key="11">
    <source>
        <dbReference type="WBParaSite" id="ALUE_0000515801-mRNA-1"/>
    </source>
</evidence>
<dbReference type="Pfam" id="PF14943">
    <property type="entry name" value="MRP-S26"/>
    <property type="match status" value="2"/>
</dbReference>